<gene>
    <name evidence="1" type="ORF">FNU76_23150</name>
</gene>
<name>A0A516SLH4_9NEIS</name>
<reference evidence="2" key="1">
    <citation type="submission" date="2019-07" db="EMBL/GenBank/DDBJ databases">
        <title>Chitinimonas sp. nov., isolated from Ny-Alesund, arctica soil.</title>
        <authorList>
            <person name="Xu Q."/>
            <person name="Peng F."/>
        </authorList>
    </citation>
    <scope>NUCLEOTIDE SEQUENCE [LARGE SCALE GENOMIC DNA]</scope>
    <source>
        <strain evidence="2">R3-44</strain>
    </source>
</reference>
<proteinExistence type="predicted"/>
<accession>A0A516SLH4</accession>
<sequence length="132" mass="15161">MKYELKPLTQPDREAILRDMAPFLEQSSMLATLSHEDAMPQARAIDQERHSYLLGLSPITRLDSSADYYCFFLEKRPYVFFTENMFSDTLFQEAGEDATPLPAHVKEAILEAFRVYGRFGRPDGFSPIFLGQ</sequence>
<organism evidence="1 2">
    <name type="scientific">Chitinimonas arctica</name>
    <dbReference type="NCBI Taxonomy" id="2594795"/>
    <lineage>
        <taxon>Bacteria</taxon>
        <taxon>Pseudomonadati</taxon>
        <taxon>Pseudomonadota</taxon>
        <taxon>Betaproteobacteria</taxon>
        <taxon>Neisseriales</taxon>
        <taxon>Chitinibacteraceae</taxon>
        <taxon>Chitinimonas</taxon>
    </lineage>
</organism>
<keyword evidence="2" id="KW-1185">Reference proteome</keyword>
<evidence type="ECO:0000313" key="1">
    <source>
        <dbReference type="EMBL" id="QDQ29010.1"/>
    </source>
</evidence>
<dbReference type="Proteomes" id="UP000317550">
    <property type="component" value="Chromosome"/>
</dbReference>
<dbReference type="KEGG" id="cari:FNU76_23150"/>
<dbReference type="EMBL" id="CP041730">
    <property type="protein sequence ID" value="QDQ29010.1"/>
    <property type="molecule type" value="Genomic_DNA"/>
</dbReference>
<dbReference type="AlphaFoldDB" id="A0A516SLH4"/>
<protein>
    <submittedName>
        <fullName evidence="1">Uncharacterized protein</fullName>
    </submittedName>
</protein>
<dbReference type="RefSeq" id="WP_144280392.1">
    <property type="nucleotide sequence ID" value="NZ_CP041730.1"/>
</dbReference>
<evidence type="ECO:0000313" key="2">
    <source>
        <dbReference type="Proteomes" id="UP000317550"/>
    </source>
</evidence>